<keyword evidence="1" id="KW-0472">Membrane</keyword>
<organism evidence="2 3">
    <name type="scientific">Planomonospora alba</name>
    <dbReference type="NCBI Taxonomy" id="161354"/>
    <lineage>
        <taxon>Bacteria</taxon>
        <taxon>Bacillati</taxon>
        <taxon>Actinomycetota</taxon>
        <taxon>Actinomycetes</taxon>
        <taxon>Streptosporangiales</taxon>
        <taxon>Streptosporangiaceae</taxon>
        <taxon>Planomonospora</taxon>
    </lineage>
</organism>
<proteinExistence type="predicted"/>
<evidence type="ECO:0000313" key="3">
    <source>
        <dbReference type="Proteomes" id="UP001500320"/>
    </source>
</evidence>
<evidence type="ECO:0000256" key="1">
    <source>
        <dbReference type="SAM" id="Phobius"/>
    </source>
</evidence>
<accession>A0ABP6NYT6</accession>
<keyword evidence="1" id="KW-0812">Transmembrane</keyword>
<comment type="caution">
    <text evidence="2">The sequence shown here is derived from an EMBL/GenBank/DDBJ whole genome shotgun (WGS) entry which is preliminary data.</text>
</comment>
<keyword evidence="3" id="KW-1185">Reference proteome</keyword>
<evidence type="ECO:0000313" key="2">
    <source>
        <dbReference type="EMBL" id="GAA3162269.1"/>
    </source>
</evidence>
<dbReference type="Proteomes" id="UP001500320">
    <property type="component" value="Unassembled WGS sequence"/>
</dbReference>
<reference evidence="3" key="1">
    <citation type="journal article" date="2019" name="Int. J. Syst. Evol. Microbiol.">
        <title>The Global Catalogue of Microorganisms (GCM) 10K type strain sequencing project: providing services to taxonomists for standard genome sequencing and annotation.</title>
        <authorList>
            <consortium name="The Broad Institute Genomics Platform"/>
            <consortium name="The Broad Institute Genome Sequencing Center for Infectious Disease"/>
            <person name="Wu L."/>
            <person name="Ma J."/>
        </authorList>
    </citation>
    <scope>NUCLEOTIDE SEQUENCE [LARGE SCALE GENOMIC DNA]</scope>
    <source>
        <strain evidence="3">JCM 9373</strain>
    </source>
</reference>
<name>A0ABP6NYT6_9ACTN</name>
<feature type="transmembrane region" description="Helical" evidence="1">
    <location>
        <begin position="102"/>
        <end position="125"/>
    </location>
</feature>
<feature type="transmembrane region" description="Helical" evidence="1">
    <location>
        <begin position="157"/>
        <end position="175"/>
    </location>
</feature>
<protein>
    <submittedName>
        <fullName evidence="2">Uncharacterized protein</fullName>
    </submittedName>
</protein>
<sequence>MVGQNDTIDFLAWDRRERAIVRHMVTAFAGGLLLGALGEVLAHGPEPLSAAYDPYAYLLFAVVVGRTAAGFGWAALAGALAALGPVVSMLAATFFPPGRPSLYLGGDAMVPGVALLAVALSALAAHLTRRDGLRGDLAAGLSAGVLLIEATEAARSGSWSVLTAAALLLAVVLGLRRGAGAVRAALVATALGAVQIVLAAGA</sequence>
<dbReference type="RefSeq" id="WP_344865662.1">
    <property type="nucleotide sequence ID" value="NZ_BAAAUT010000074.1"/>
</dbReference>
<gene>
    <name evidence="2" type="ORF">GCM10010466_61530</name>
</gene>
<dbReference type="EMBL" id="BAAAUT010000074">
    <property type="protein sequence ID" value="GAA3162269.1"/>
    <property type="molecule type" value="Genomic_DNA"/>
</dbReference>
<feature type="transmembrane region" description="Helical" evidence="1">
    <location>
        <begin position="20"/>
        <end position="42"/>
    </location>
</feature>
<keyword evidence="1" id="KW-1133">Transmembrane helix</keyword>
<feature type="transmembrane region" description="Helical" evidence="1">
    <location>
        <begin position="182"/>
        <end position="201"/>
    </location>
</feature>
<feature type="transmembrane region" description="Helical" evidence="1">
    <location>
        <begin position="54"/>
        <end position="82"/>
    </location>
</feature>